<organism evidence="8 9">
    <name type="scientific">Microbotryum saponariae</name>
    <dbReference type="NCBI Taxonomy" id="289078"/>
    <lineage>
        <taxon>Eukaryota</taxon>
        <taxon>Fungi</taxon>
        <taxon>Dikarya</taxon>
        <taxon>Basidiomycota</taxon>
        <taxon>Pucciniomycotina</taxon>
        <taxon>Microbotryomycetes</taxon>
        <taxon>Microbotryales</taxon>
        <taxon>Microbotryaceae</taxon>
        <taxon>Microbotryum</taxon>
    </lineage>
</organism>
<dbReference type="STRING" id="289078.A0A2X0KH39"/>
<feature type="region of interest" description="Disordered" evidence="6">
    <location>
        <begin position="582"/>
        <end position="740"/>
    </location>
</feature>
<proteinExistence type="inferred from homology"/>
<accession>A0A2X0KH39</accession>
<feature type="compositionally biased region" description="Acidic residues" evidence="6">
    <location>
        <begin position="629"/>
        <end position="644"/>
    </location>
</feature>
<name>A0A2X0KH39_9BASI</name>
<feature type="region of interest" description="Disordered" evidence="6">
    <location>
        <begin position="541"/>
        <end position="568"/>
    </location>
</feature>
<feature type="domain" description="HSF-type DNA-binding" evidence="7">
    <location>
        <begin position="48"/>
        <end position="143"/>
    </location>
</feature>
<gene>
    <name evidence="8" type="ORF">BZ3500_MVSOF-1268-A1-R1_CHR5-2G08047</name>
</gene>
<dbReference type="SUPFAM" id="SSF46785">
    <property type="entry name" value="Winged helix' DNA-binding domain"/>
    <property type="match status" value="1"/>
</dbReference>
<feature type="compositionally biased region" description="Low complexity" evidence="6">
    <location>
        <begin position="423"/>
        <end position="435"/>
    </location>
</feature>
<dbReference type="OrthoDB" id="60033at2759"/>
<evidence type="ECO:0000256" key="4">
    <source>
        <dbReference type="ARBA" id="ARBA00023242"/>
    </source>
</evidence>
<evidence type="ECO:0000256" key="1">
    <source>
        <dbReference type="ARBA" id="ARBA00004123"/>
    </source>
</evidence>
<feature type="compositionally biased region" description="Low complexity" evidence="6">
    <location>
        <begin position="338"/>
        <end position="351"/>
    </location>
</feature>
<dbReference type="PANTHER" id="PTHR10015:SF427">
    <property type="entry name" value="HEAT SHOCK FACTOR PROTEIN"/>
    <property type="match status" value="1"/>
</dbReference>
<evidence type="ECO:0000256" key="3">
    <source>
        <dbReference type="ARBA" id="ARBA00023125"/>
    </source>
</evidence>
<dbReference type="InterPro" id="IPR000232">
    <property type="entry name" value="HSF_DNA-bd"/>
</dbReference>
<dbReference type="GO" id="GO:0003700">
    <property type="term" value="F:DNA-binding transcription factor activity"/>
    <property type="evidence" value="ECO:0007669"/>
    <property type="project" value="InterPro"/>
</dbReference>
<dbReference type="InterPro" id="IPR036390">
    <property type="entry name" value="WH_DNA-bd_sf"/>
</dbReference>
<sequence>MEVALKTTNNAVKGVNKTTAKSVPAFLNKLFAQVVPGYVPTRLGRSPCLTPDCSLLYSMVNDPDTDDYISWSKDGDSFLIPSSDRFAKEVLPRFFKHSNFGSFVPSLQQGVLKGDDEVQELLEFSNPNFLQAQPDLLCFIRRQKSRNDAEAGALDLPTLLTDLASIRKHQTAISADLKDLQQSNHALWQEAIQSRERHARQQETLNKILRFLATVFGGQVAGAEQEESPPGGSGVVLEEETGQEGEGSTNGASGGKGKGKGPAKARAVVPKMRSQLLLEDVVGRQDDRAKRLRTLSARLRDQADDDDDYDKDAEIEEIPSSRASDELPTISSAPRMPPTASTSRAPTSSQALVYPGNSPDAYRFTTIPTPDSNGLNVTSATGDSPAPDYHLSQDAIDNIFGGDGSTSSANEDALVSFLQSRSQSSATSTSGAGTSNTLFPGAIDMPSFPRTPGGNNIDFSRALMPSSPAVAAPTSNPLDALTSETGALFSHSDFSPDYRSAIRDSTQAIQDVTNEKADIDARTSALEAAIARLMQNLPEETREQLSQQTGQGLDELSTSGPGAWSSGANGDLDLDKFLAQYDTNPTSGQTPIDYSMYFDPDGPGGSPGLGGLGNLRSSGPQFQTGLPSYDDEDDEDEEEDEEEEEKVKDNTANAASTSNGIVEVNPDDEPGTRETTPKPRAGSKAPSTPKAVSPKKATTTAKAMKTTGANAATKKRKSEVVDEVEVATPGGSRKSARSRR</sequence>
<dbReference type="Proteomes" id="UP000249723">
    <property type="component" value="Unassembled WGS sequence"/>
</dbReference>
<dbReference type="SMART" id="SM00415">
    <property type="entry name" value="HSF"/>
    <property type="match status" value="1"/>
</dbReference>
<keyword evidence="3" id="KW-0238">DNA-binding</keyword>
<feature type="compositionally biased region" description="Polar residues" evidence="6">
    <location>
        <begin position="650"/>
        <end position="660"/>
    </location>
</feature>
<dbReference type="EMBL" id="FMWP01000018">
    <property type="protein sequence ID" value="SCZ92629.1"/>
    <property type="molecule type" value="Genomic_DNA"/>
</dbReference>
<evidence type="ECO:0000256" key="2">
    <source>
        <dbReference type="ARBA" id="ARBA00006403"/>
    </source>
</evidence>
<dbReference type="Pfam" id="PF00447">
    <property type="entry name" value="HSF_DNA-bind"/>
    <property type="match status" value="1"/>
</dbReference>
<dbReference type="InterPro" id="IPR036388">
    <property type="entry name" value="WH-like_DNA-bd_sf"/>
</dbReference>
<evidence type="ECO:0000256" key="5">
    <source>
        <dbReference type="RuleBase" id="RU004020"/>
    </source>
</evidence>
<feature type="compositionally biased region" description="Low complexity" evidence="6">
    <location>
        <begin position="688"/>
        <end position="712"/>
    </location>
</feature>
<feature type="compositionally biased region" description="Polar residues" evidence="6">
    <location>
        <begin position="366"/>
        <end position="382"/>
    </location>
</feature>
<keyword evidence="4" id="KW-0539">Nucleus</keyword>
<comment type="similarity">
    <text evidence="2 5">Belongs to the HSF family.</text>
</comment>
<keyword evidence="9" id="KW-1185">Reference proteome</keyword>
<protein>
    <submittedName>
        <fullName evidence="8">BZ3500_MvSof-1268-A1-R1_Chr5-2g08047 protein</fullName>
    </submittedName>
</protein>
<feature type="region of interest" description="Disordered" evidence="6">
    <location>
        <begin position="222"/>
        <end position="271"/>
    </location>
</feature>
<feature type="region of interest" description="Disordered" evidence="6">
    <location>
        <begin position="302"/>
        <end position="390"/>
    </location>
</feature>
<feature type="compositionally biased region" description="Acidic residues" evidence="6">
    <location>
        <begin position="303"/>
        <end position="317"/>
    </location>
</feature>
<comment type="subcellular location">
    <subcellularLocation>
        <location evidence="1">Nucleus</location>
    </subcellularLocation>
</comment>
<feature type="compositionally biased region" description="Polar residues" evidence="6">
    <location>
        <begin position="582"/>
        <end position="592"/>
    </location>
</feature>
<feature type="region of interest" description="Disordered" evidence="6">
    <location>
        <begin position="423"/>
        <end position="460"/>
    </location>
</feature>
<dbReference type="PANTHER" id="PTHR10015">
    <property type="entry name" value="HEAT SHOCK TRANSCRIPTION FACTOR"/>
    <property type="match status" value="1"/>
</dbReference>
<dbReference type="PRINTS" id="PR00056">
    <property type="entry name" value="HSFDOMAIN"/>
</dbReference>
<dbReference type="GO" id="GO:0043565">
    <property type="term" value="F:sequence-specific DNA binding"/>
    <property type="evidence" value="ECO:0007669"/>
    <property type="project" value="InterPro"/>
</dbReference>
<dbReference type="Gene3D" id="1.10.10.10">
    <property type="entry name" value="Winged helix-like DNA-binding domain superfamily/Winged helix DNA-binding domain"/>
    <property type="match status" value="1"/>
</dbReference>
<evidence type="ECO:0000259" key="7">
    <source>
        <dbReference type="SMART" id="SM00415"/>
    </source>
</evidence>
<feature type="compositionally biased region" description="Gly residues" evidence="6">
    <location>
        <begin position="602"/>
        <end position="613"/>
    </location>
</feature>
<evidence type="ECO:0000313" key="8">
    <source>
        <dbReference type="EMBL" id="SCZ92629.1"/>
    </source>
</evidence>
<evidence type="ECO:0000313" key="9">
    <source>
        <dbReference type="Proteomes" id="UP000249723"/>
    </source>
</evidence>
<dbReference type="GO" id="GO:0005634">
    <property type="term" value="C:nucleus"/>
    <property type="evidence" value="ECO:0007669"/>
    <property type="project" value="UniProtKB-SubCell"/>
</dbReference>
<dbReference type="AlphaFoldDB" id="A0A2X0KH39"/>
<feature type="compositionally biased region" description="Polar residues" evidence="6">
    <location>
        <begin position="544"/>
        <end position="560"/>
    </location>
</feature>
<reference evidence="9" key="1">
    <citation type="submission" date="2016-10" db="EMBL/GenBank/DDBJ databases">
        <authorList>
            <person name="Jeantristanb JTB J.-T."/>
            <person name="Ricardo R."/>
        </authorList>
    </citation>
    <scope>NUCLEOTIDE SEQUENCE [LARGE SCALE GENOMIC DNA]</scope>
</reference>
<evidence type="ECO:0000256" key="6">
    <source>
        <dbReference type="SAM" id="MobiDB-lite"/>
    </source>
</evidence>